<feature type="non-terminal residue" evidence="1">
    <location>
        <position position="102"/>
    </location>
</feature>
<reference evidence="1" key="1">
    <citation type="submission" date="2021-06" db="EMBL/GenBank/DDBJ databases">
        <authorList>
            <person name="Kallberg Y."/>
            <person name="Tangrot J."/>
            <person name="Rosling A."/>
        </authorList>
    </citation>
    <scope>NUCLEOTIDE SEQUENCE</scope>
    <source>
        <strain evidence="1">MA461A</strain>
    </source>
</reference>
<keyword evidence="2" id="KW-1185">Reference proteome</keyword>
<evidence type="ECO:0000313" key="2">
    <source>
        <dbReference type="Proteomes" id="UP000789920"/>
    </source>
</evidence>
<accession>A0ACA9PFG9</accession>
<organism evidence="1 2">
    <name type="scientific">Racocetra persica</name>
    <dbReference type="NCBI Taxonomy" id="160502"/>
    <lineage>
        <taxon>Eukaryota</taxon>
        <taxon>Fungi</taxon>
        <taxon>Fungi incertae sedis</taxon>
        <taxon>Mucoromycota</taxon>
        <taxon>Glomeromycotina</taxon>
        <taxon>Glomeromycetes</taxon>
        <taxon>Diversisporales</taxon>
        <taxon>Gigasporaceae</taxon>
        <taxon>Racocetra</taxon>
    </lineage>
</organism>
<sequence length="102" mass="11830">MIQIEEIRSKIVPISKGDESINVRTDRIDDKRDKNWIFKNCQEPDNRMIDIANCHQDGAVIMIEALLAVITQIDAMMKDDNAKKEDVKRKITVNKSEREECL</sequence>
<dbReference type="EMBL" id="CAJVQC010020483">
    <property type="protein sequence ID" value="CAG8708249.1"/>
    <property type="molecule type" value="Genomic_DNA"/>
</dbReference>
<gene>
    <name evidence="1" type="ORF">RPERSI_LOCUS10367</name>
</gene>
<proteinExistence type="predicted"/>
<protein>
    <submittedName>
        <fullName evidence="1">5333_t:CDS:1</fullName>
    </submittedName>
</protein>
<dbReference type="Proteomes" id="UP000789920">
    <property type="component" value="Unassembled WGS sequence"/>
</dbReference>
<name>A0ACA9PFG9_9GLOM</name>
<evidence type="ECO:0000313" key="1">
    <source>
        <dbReference type="EMBL" id="CAG8708249.1"/>
    </source>
</evidence>
<comment type="caution">
    <text evidence="1">The sequence shown here is derived from an EMBL/GenBank/DDBJ whole genome shotgun (WGS) entry which is preliminary data.</text>
</comment>